<evidence type="ECO:0000313" key="1">
    <source>
        <dbReference type="EMBL" id="MBW48782.1"/>
    </source>
</evidence>
<proteinExistence type="predicted"/>
<dbReference type="EMBL" id="GGFK01015461">
    <property type="protein sequence ID" value="MBW48782.1"/>
    <property type="molecule type" value="Transcribed_RNA"/>
</dbReference>
<reference evidence="1" key="1">
    <citation type="submission" date="2018-01" db="EMBL/GenBank/DDBJ databases">
        <title>An insight into the sialome of Amazonian anophelines.</title>
        <authorList>
            <person name="Ribeiro J.M."/>
            <person name="Scarpassa V."/>
            <person name="Calvo E."/>
        </authorList>
    </citation>
    <scope>NUCLEOTIDE SEQUENCE</scope>
    <source>
        <tissue evidence="1">Salivary glands</tissue>
    </source>
</reference>
<name>A0A2M4B700_9DIPT</name>
<organism evidence="1">
    <name type="scientific">Anopheles triannulatus</name>
    <dbReference type="NCBI Taxonomy" id="58253"/>
    <lineage>
        <taxon>Eukaryota</taxon>
        <taxon>Metazoa</taxon>
        <taxon>Ecdysozoa</taxon>
        <taxon>Arthropoda</taxon>
        <taxon>Hexapoda</taxon>
        <taxon>Insecta</taxon>
        <taxon>Pterygota</taxon>
        <taxon>Neoptera</taxon>
        <taxon>Endopterygota</taxon>
        <taxon>Diptera</taxon>
        <taxon>Nematocera</taxon>
        <taxon>Culicoidea</taxon>
        <taxon>Culicidae</taxon>
        <taxon>Anophelinae</taxon>
        <taxon>Anopheles</taxon>
    </lineage>
</organism>
<protein>
    <submittedName>
        <fullName evidence="1">Putative secreted protein</fullName>
    </submittedName>
</protein>
<sequence>MACVAPRILSSLIFLSSGYLSRNCLSIPFSATLFSWSSRSSVVPRNGTCEGVPQYCSICFQEIWMQRPGTVDRIWVV</sequence>
<dbReference type="AlphaFoldDB" id="A0A2M4B700"/>
<accession>A0A2M4B700</accession>